<dbReference type="Proteomes" id="UP000249757">
    <property type="component" value="Unassembled WGS sequence"/>
</dbReference>
<reference evidence="2" key="2">
    <citation type="submission" date="2021-05" db="EMBL/GenBank/DDBJ databases">
        <authorList>
            <person name="Moolhuijzen P.M."/>
            <person name="Moffat C.S."/>
        </authorList>
    </citation>
    <scope>NUCLEOTIDE SEQUENCE</scope>
    <source>
        <strain evidence="2">86-124</strain>
    </source>
</reference>
<gene>
    <name evidence="2" type="ORF">Ptr86124_011500</name>
    <name evidence="1" type="ORF">PtrM4_076780</name>
</gene>
<dbReference type="EMBL" id="NRDI02000020">
    <property type="protein sequence ID" value="KAI1509420.1"/>
    <property type="molecule type" value="Genomic_DNA"/>
</dbReference>
<protein>
    <submittedName>
        <fullName evidence="1">Uncharacterized protein</fullName>
    </submittedName>
</protein>
<reference evidence="2" key="3">
    <citation type="journal article" date="2022" name="bioRxiv">
        <title>A global pangenome for the wheat fungal pathogen Pyrenophora tritici-repentis and prediction of effector protein structural homology.</title>
        <authorList>
            <person name="Moolhuijzen P."/>
            <person name="See P.T."/>
            <person name="Shi G."/>
            <person name="Powell H.R."/>
            <person name="Cockram J."/>
            <person name="Jorgensen L.N."/>
            <person name="Benslimane H."/>
            <person name="Strelkov S.E."/>
            <person name="Turner J."/>
            <person name="Liu Z."/>
            <person name="Moffat C.S."/>
        </authorList>
    </citation>
    <scope>NUCLEOTIDE SEQUENCE</scope>
    <source>
        <strain evidence="2">86-124</strain>
    </source>
</reference>
<organism evidence="1 3">
    <name type="scientific">Pyrenophora tritici-repentis</name>
    <dbReference type="NCBI Taxonomy" id="45151"/>
    <lineage>
        <taxon>Eukaryota</taxon>
        <taxon>Fungi</taxon>
        <taxon>Dikarya</taxon>
        <taxon>Ascomycota</taxon>
        <taxon>Pezizomycotina</taxon>
        <taxon>Dothideomycetes</taxon>
        <taxon>Pleosporomycetidae</taxon>
        <taxon>Pleosporales</taxon>
        <taxon>Pleosporineae</taxon>
        <taxon>Pleosporaceae</taxon>
        <taxon>Pyrenophora</taxon>
    </lineage>
</organism>
<evidence type="ECO:0000313" key="1">
    <source>
        <dbReference type="EMBL" id="KAF7572773.1"/>
    </source>
</evidence>
<reference evidence="4" key="4">
    <citation type="journal article" date="2022" name="Microb. Genom.">
        <title>A global pangenome for the wheat fungal pathogen Pyrenophora tritici-repentis and prediction of effector protein structural homology.</title>
        <authorList>
            <person name="Moolhuijzen P.M."/>
            <person name="See P.T."/>
            <person name="Shi G."/>
            <person name="Powell H.R."/>
            <person name="Cockram J."/>
            <person name="Jorgensen L.N."/>
            <person name="Benslimane H."/>
            <person name="Strelkov S.E."/>
            <person name="Turner J."/>
            <person name="Liu Z."/>
            <person name="Moffat C.S."/>
        </authorList>
    </citation>
    <scope>NUCLEOTIDE SEQUENCE [LARGE SCALE GENOMIC DNA]</scope>
</reference>
<accession>A0A2W1E1Q7</accession>
<proteinExistence type="predicted"/>
<evidence type="ECO:0000313" key="4">
    <source>
        <dbReference type="Proteomes" id="UP000249757"/>
    </source>
</evidence>
<sequence length="49" mass="5348">MGRKQHEIDSLGPQLGNCAAAIPQVFDMGSSSSNNVTSYRQEYLSEMAQ</sequence>
<evidence type="ECO:0000313" key="2">
    <source>
        <dbReference type="EMBL" id="KAI1509420.1"/>
    </source>
</evidence>
<dbReference type="EMBL" id="NQIK02000003">
    <property type="protein sequence ID" value="KAF7572773.1"/>
    <property type="molecule type" value="Genomic_DNA"/>
</dbReference>
<name>A0A2W1E1Q7_9PLEO</name>
<keyword evidence="4" id="KW-1185">Reference proteome</keyword>
<reference evidence="1" key="1">
    <citation type="journal article" date="2018" name="BMC Genomics">
        <title>Comparative genomics of the wheat fungal pathogen Pyrenophora tritici-repentis reveals chromosomal variations and genome plasticity.</title>
        <authorList>
            <person name="Moolhuijzen P."/>
            <person name="See P.T."/>
            <person name="Hane J.K."/>
            <person name="Shi G."/>
            <person name="Liu Z."/>
            <person name="Oliver R.P."/>
            <person name="Moffat C.S."/>
        </authorList>
    </citation>
    <scope>NUCLEOTIDE SEQUENCE [LARGE SCALE GENOMIC DNA]</scope>
    <source>
        <strain evidence="1">M4</strain>
    </source>
</reference>
<evidence type="ECO:0000313" key="3">
    <source>
        <dbReference type="Proteomes" id="UP000245464"/>
    </source>
</evidence>
<dbReference type="Proteomes" id="UP000245464">
    <property type="component" value="Chromosome 3"/>
</dbReference>
<comment type="caution">
    <text evidence="1">The sequence shown here is derived from an EMBL/GenBank/DDBJ whole genome shotgun (WGS) entry which is preliminary data.</text>
</comment>
<dbReference type="AlphaFoldDB" id="A0A2W1E1Q7"/>